<dbReference type="InterPro" id="IPR036866">
    <property type="entry name" value="RibonucZ/Hydroxyglut_hydro"/>
</dbReference>
<evidence type="ECO:0000256" key="2">
    <source>
        <dbReference type="ARBA" id="ARBA00001947"/>
    </source>
</evidence>
<evidence type="ECO:0000256" key="5">
    <source>
        <dbReference type="ARBA" id="ARBA00022694"/>
    </source>
</evidence>
<dbReference type="EC" id="3.1.26.11" evidence="4"/>
<evidence type="ECO:0000313" key="15">
    <source>
        <dbReference type="Proteomes" id="UP001172155"/>
    </source>
</evidence>
<reference evidence="14" key="1">
    <citation type="submission" date="2023-06" db="EMBL/GenBank/DDBJ databases">
        <title>Genome-scale phylogeny and comparative genomics of the fungal order Sordariales.</title>
        <authorList>
            <consortium name="Lawrence Berkeley National Laboratory"/>
            <person name="Hensen N."/>
            <person name="Bonometti L."/>
            <person name="Westerberg I."/>
            <person name="Brannstrom I.O."/>
            <person name="Guillou S."/>
            <person name="Cros-Aarteil S."/>
            <person name="Calhoun S."/>
            <person name="Haridas S."/>
            <person name="Kuo A."/>
            <person name="Mondo S."/>
            <person name="Pangilinan J."/>
            <person name="Riley R."/>
            <person name="LaButti K."/>
            <person name="Andreopoulos B."/>
            <person name="Lipzen A."/>
            <person name="Chen C."/>
            <person name="Yanf M."/>
            <person name="Daum C."/>
            <person name="Ng V."/>
            <person name="Clum A."/>
            <person name="Steindorff A."/>
            <person name="Ohm R."/>
            <person name="Martin F."/>
            <person name="Silar P."/>
            <person name="Natvig D."/>
            <person name="Lalanne C."/>
            <person name="Gautier V."/>
            <person name="Ament-velasquez S.L."/>
            <person name="Kruys A."/>
            <person name="Hutchinson M.I."/>
            <person name="Powell A.J."/>
            <person name="Barry K."/>
            <person name="Miller A.N."/>
            <person name="Grigoriev I.V."/>
            <person name="Debuchy R."/>
            <person name="Gladieux P."/>
            <person name="Thoren M.H."/>
            <person name="Johannesson H."/>
        </authorList>
    </citation>
    <scope>NUCLEOTIDE SEQUENCE</scope>
    <source>
        <strain evidence="14">SMH3187-1</strain>
    </source>
</reference>
<evidence type="ECO:0000259" key="13">
    <source>
        <dbReference type="Pfam" id="PF13691"/>
    </source>
</evidence>
<evidence type="ECO:0000256" key="3">
    <source>
        <dbReference type="ARBA" id="ARBA00007823"/>
    </source>
</evidence>
<evidence type="ECO:0000256" key="4">
    <source>
        <dbReference type="ARBA" id="ARBA00012477"/>
    </source>
</evidence>
<evidence type="ECO:0000256" key="6">
    <source>
        <dbReference type="ARBA" id="ARBA00022722"/>
    </source>
</evidence>
<proteinExistence type="inferred from homology"/>
<comment type="caution">
    <text evidence="14">The sequence shown here is derived from an EMBL/GenBank/DDBJ whole genome shotgun (WGS) entry which is preliminary data.</text>
</comment>
<feature type="domain" description="tRNase Z endonuclease" evidence="13">
    <location>
        <begin position="7"/>
        <end position="68"/>
    </location>
</feature>
<evidence type="ECO:0000256" key="7">
    <source>
        <dbReference type="ARBA" id="ARBA00022723"/>
    </source>
</evidence>
<dbReference type="CDD" id="cd07718">
    <property type="entry name" value="RNaseZ_ELAC1_ELAC2-C-term-like_MBL-fold"/>
    <property type="match status" value="1"/>
</dbReference>
<keyword evidence="5" id="KW-0819">tRNA processing</keyword>
<feature type="region of interest" description="Disordered" evidence="11">
    <location>
        <begin position="893"/>
        <end position="927"/>
    </location>
</feature>
<keyword evidence="9" id="KW-0378">Hydrolase</keyword>
<dbReference type="PANTHER" id="PTHR12553">
    <property type="entry name" value="ZINC PHOSPHODIESTERASE ELAC PROTEIN 2"/>
    <property type="match status" value="1"/>
</dbReference>
<feature type="compositionally biased region" description="Basic and acidic residues" evidence="11">
    <location>
        <begin position="808"/>
        <end position="833"/>
    </location>
</feature>
<dbReference type="GO" id="GO:0046872">
    <property type="term" value="F:metal ion binding"/>
    <property type="evidence" value="ECO:0007669"/>
    <property type="project" value="UniProtKB-KW"/>
</dbReference>
<sequence>MISSVEIASTPTADTQGTCVVVHFPHGRYLFGHVAEGTQRILTERNLGMGKMGNIFLSGPVDWHTTGGLMGLILTLADTLASVQAAAVSLNQDREARGKLPLPLPTNRVDIHGGRNLAHAIASTRRFIYRRGTPIRTHEIRAPLSGLLRDGSAPDWQDDCLQVWYLPLPPTAKAQAQARRDEADADNQLLKEHLVASMFNDQWKLDVLRQQRLYEVSRSAKVFHRDHNNRIQEYKGPWPGEQGCDSDKQVLVREPWPAVQTFPAMLPPTQPSDESLCYIVKTHPRRGRFDPAKAKKFGVAVRDYKLLTAGQDVVGDKGAIISPDMVVGPTTPGNGWVVADIRSGHQVQGFLDRPEWADKTIMQGIAAVYWILSDDVTNDERLVKWMRDRPDMKHVILGKASSPNRIAFERHAKQAIQMHQIDPDRFPLPVHSNEAPPLAGDLAAVAQVGQPKETLRLANDAQWLDTAEPFMNTTAVVDDVVQRRAVRKLADAARRKLADPVFLAQDAEAQRGSPAYDVVLTALGTGSSLPSKLRNVSANLLQVPFYGSYIFDCGENTLGQLRRSFGYAKTDAILEDLQVLYISHGHADHHLGAASILARRAKLVQQNPNLPPLTIVASESFITWVKEYASVEDLGTASHVAFFQIAFEYEHGVAVPQVTRTDAVSGVGTALPNIEICRVDHCHDAMACVFTWPTGLRVAYSGDCRPSDAFAALGRGADLLIHECTFDSELQAEAVAKNHSTMAEALDVGRKMQAKRILLTHFSQRYPKMPIIDDTEQTVLYAFDLMRIKLHEFKKAALFLPALQKLLDESEPGGRGKTKGGEKPRGGKTKEAGKPTAAAKPEEAVKPTGSKSNQTPQDKSPEPDKAVKYAAGVFKRQVDDQTKAEFLEELAKQRRKEREAELRREAEERRQKEEEEKRLAGLTPEQKRERLDADAWVTVTSDGAADWWGGARVRSGRCRRRRCRRRRPRVRLRLRLR</sequence>
<evidence type="ECO:0000256" key="9">
    <source>
        <dbReference type="ARBA" id="ARBA00022801"/>
    </source>
</evidence>
<gene>
    <name evidence="14" type="ORF">B0T18DRAFT_441288</name>
</gene>
<feature type="region of interest" description="Disordered" evidence="11">
    <location>
        <begin position="808"/>
        <end position="864"/>
    </location>
</feature>
<keyword evidence="10" id="KW-0862">Zinc</keyword>
<dbReference type="GO" id="GO:0042781">
    <property type="term" value="F:3'-tRNA processing endoribonuclease activity"/>
    <property type="evidence" value="ECO:0007669"/>
    <property type="project" value="UniProtKB-EC"/>
</dbReference>
<dbReference type="InterPro" id="IPR027794">
    <property type="entry name" value="tRNase_Z_dom"/>
</dbReference>
<dbReference type="SUPFAM" id="SSF56281">
    <property type="entry name" value="Metallo-hydrolase/oxidoreductase"/>
    <property type="match status" value="2"/>
</dbReference>
<evidence type="ECO:0000259" key="12">
    <source>
        <dbReference type="Pfam" id="PF12706"/>
    </source>
</evidence>
<dbReference type="AlphaFoldDB" id="A0AA40BQM5"/>
<dbReference type="PANTHER" id="PTHR12553:SF49">
    <property type="entry name" value="ZINC PHOSPHODIESTERASE ELAC PROTEIN 2"/>
    <property type="match status" value="1"/>
</dbReference>
<dbReference type="GO" id="GO:1990180">
    <property type="term" value="P:mitochondrial tRNA 3'-end processing"/>
    <property type="evidence" value="ECO:0007669"/>
    <property type="project" value="TreeGrafter"/>
</dbReference>
<evidence type="ECO:0000256" key="8">
    <source>
        <dbReference type="ARBA" id="ARBA00022759"/>
    </source>
</evidence>
<keyword evidence="8" id="KW-0255">Endonuclease</keyword>
<dbReference type="EMBL" id="JAUKUD010000007">
    <property type="protein sequence ID" value="KAK0738614.1"/>
    <property type="molecule type" value="Genomic_DNA"/>
</dbReference>
<organism evidence="14 15">
    <name type="scientific">Schizothecium vesticola</name>
    <dbReference type="NCBI Taxonomy" id="314040"/>
    <lineage>
        <taxon>Eukaryota</taxon>
        <taxon>Fungi</taxon>
        <taxon>Dikarya</taxon>
        <taxon>Ascomycota</taxon>
        <taxon>Pezizomycotina</taxon>
        <taxon>Sordariomycetes</taxon>
        <taxon>Sordariomycetidae</taxon>
        <taxon>Sordariales</taxon>
        <taxon>Schizotheciaceae</taxon>
        <taxon>Schizothecium</taxon>
    </lineage>
</organism>
<comment type="catalytic activity">
    <reaction evidence="1">
        <text>Endonucleolytic cleavage of RNA, removing extra 3' nucleotides from tRNA precursor, generating 3' termini of tRNAs. A 3'-hydroxy group is left at the tRNA terminus and a 5'-phosphoryl group is left at the trailer molecule.</text>
        <dbReference type="EC" id="3.1.26.11"/>
    </reaction>
</comment>
<dbReference type="Gene3D" id="3.60.15.10">
    <property type="entry name" value="Ribonuclease Z/Hydroxyacylglutathione hydrolase-like"/>
    <property type="match status" value="2"/>
</dbReference>
<evidence type="ECO:0000256" key="11">
    <source>
        <dbReference type="SAM" id="MobiDB-lite"/>
    </source>
</evidence>
<dbReference type="Proteomes" id="UP001172155">
    <property type="component" value="Unassembled WGS sequence"/>
</dbReference>
<dbReference type="GO" id="GO:0005739">
    <property type="term" value="C:mitochondrion"/>
    <property type="evidence" value="ECO:0007669"/>
    <property type="project" value="TreeGrafter"/>
</dbReference>
<dbReference type="Pfam" id="PF13691">
    <property type="entry name" value="Lactamase_B_4"/>
    <property type="match status" value="1"/>
</dbReference>
<evidence type="ECO:0000313" key="14">
    <source>
        <dbReference type="EMBL" id="KAK0738614.1"/>
    </source>
</evidence>
<keyword evidence="7" id="KW-0479">Metal-binding</keyword>
<accession>A0AA40BQM5</accession>
<keyword evidence="6" id="KW-0540">Nuclease</keyword>
<evidence type="ECO:0000256" key="1">
    <source>
        <dbReference type="ARBA" id="ARBA00000402"/>
    </source>
</evidence>
<evidence type="ECO:0000256" key="10">
    <source>
        <dbReference type="ARBA" id="ARBA00022833"/>
    </source>
</evidence>
<comment type="similarity">
    <text evidence="3">Belongs to the RNase Z family.</text>
</comment>
<feature type="domain" description="Metallo-beta-lactamase" evidence="12">
    <location>
        <begin position="550"/>
        <end position="762"/>
    </location>
</feature>
<comment type="cofactor">
    <cofactor evidence="2">
        <name>Zn(2+)</name>
        <dbReference type="ChEBI" id="CHEBI:29105"/>
    </cofactor>
</comment>
<dbReference type="InterPro" id="IPR047151">
    <property type="entry name" value="RNZ2-like"/>
</dbReference>
<protein>
    <recommendedName>
        <fullName evidence="4">ribonuclease Z</fullName>
        <ecNumber evidence="4">3.1.26.11</ecNumber>
    </recommendedName>
</protein>
<name>A0AA40BQM5_9PEZI</name>
<keyword evidence="15" id="KW-1185">Reference proteome</keyword>
<feature type="compositionally biased region" description="Polar residues" evidence="11">
    <location>
        <begin position="849"/>
        <end position="858"/>
    </location>
</feature>
<dbReference type="InterPro" id="IPR001279">
    <property type="entry name" value="Metallo-B-lactamas"/>
</dbReference>
<dbReference type="Pfam" id="PF12706">
    <property type="entry name" value="Lactamase_B_2"/>
    <property type="match status" value="1"/>
</dbReference>